<dbReference type="AlphaFoldDB" id="A0A1C6TSK9"/>
<sequence>MLIDSNRSRATAIHRRRATMAATGRRITTTTAALVVSATALVAVQSTPAYAHTRNEAVLYGCGSGYGIVSDGVRAVKTSNGTTWGEVILTYNASNGYNCVVTRKTAYHGTASPVTANLRLQFSGEFEKRDDYAEHWESVKARGAGMCAQYWGAIANPYAGVSAAGGRYTWGNCG</sequence>
<protein>
    <recommendedName>
        <fullName evidence="3">Spore-associated protein A</fullName>
    </recommendedName>
</protein>
<evidence type="ECO:0008006" key="3">
    <source>
        <dbReference type="Google" id="ProtNLM"/>
    </source>
</evidence>
<accession>A0A1C6TSK9</accession>
<keyword evidence="2" id="KW-1185">Reference proteome</keyword>
<reference evidence="2" key="1">
    <citation type="submission" date="2016-06" db="EMBL/GenBank/DDBJ databases">
        <authorList>
            <person name="Varghese N."/>
            <person name="Submissions Spin"/>
        </authorList>
    </citation>
    <scope>NUCLEOTIDE SEQUENCE [LARGE SCALE GENOMIC DNA]</scope>
    <source>
        <strain evidence="2">DSM 43903</strain>
    </source>
</reference>
<proteinExistence type="predicted"/>
<evidence type="ECO:0000313" key="1">
    <source>
        <dbReference type="EMBL" id="SCL44795.1"/>
    </source>
</evidence>
<name>A0A1C6TSK9_9ACTN</name>
<dbReference type="OrthoDB" id="1099523at2"/>
<dbReference type="EMBL" id="FMHZ01000002">
    <property type="protein sequence ID" value="SCL44795.1"/>
    <property type="molecule type" value="Genomic_DNA"/>
</dbReference>
<organism evidence="1 2">
    <name type="scientific">Micromonospora citrea</name>
    <dbReference type="NCBI Taxonomy" id="47855"/>
    <lineage>
        <taxon>Bacteria</taxon>
        <taxon>Bacillati</taxon>
        <taxon>Actinomycetota</taxon>
        <taxon>Actinomycetes</taxon>
        <taxon>Micromonosporales</taxon>
        <taxon>Micromonosporaceae</taxon>
        <taxon>Micromonospora</taxon>
    </lineage>
</organism>
<gene>
    <name evidence="1" type="ORF">GA0070606_0455</name>
</gene>
<evidence type="ECO:0000313" key="2">
    <source>
        <dbReference type="Proteomes" id="UP000199001"/>
    </source>
</evidence>
<dbReference type="STRING" id="47855.GA0070606_0455"/>
<dbReference type="Proteomes" id="UP000199001">
    <property type="component" value="Unassembled WGS sequence"/>
</dbReference>
<dbReference type="RefSeq" id="WP_091094827.1">
    <property type="nucleotide sequence ID" value="NZ_FMHZ01000002.1"/>
</dbReference>